<evidence type="ECO:0000313" key="2">
    <source>
        <dbReference type="EMBL" id="KAK7031155.1"/>
    </source>
</evidence>
<evidence type="ECO:0000256" key="1">
    <source>
        <dbReference type="SAM" id="MobiDB-lite"/>
    </source>
</evidence>
<reference evidence="2 3" key="1">
    <citation type="submission" date="2024-01" db="EMBL/GenBank/DDBJ databases">
        <title>A draft genome for a cacao thread blight-causing isolate of Paramarasmius palmivorus.</title>
        <authorList>
            <person name="Baruah I.K."/>
            <person name="Bukari Y."/>
            <person name="Amoako-Attah I."/>
            <person name="Meinhardt L.W."/>
            <person name="Bailey B.A."/>
            <person name="Cohen S.P."/>
        </authorList>
    </citation>
    <scope>NUCLEOTIDE SEQUENCE [LARGE SCALE GENOMIC DNA]</scope>
    <source>
        <strain evidence="2 3">GH-12</strain>
    </source>
</reference>
<accession>A0AAW0BWP6</accession>
<comment type="caution">
    <text evidence="2">The sequence shown here is derived from an EMBL/GenBank/DDBJ whole genome shotgun (WGS) entry which is preliminary data.</text>
</comment>
<proteinExistence type="predicted"/>
<dbReference type="Proteomes" id="UP001383192">
    <property type="component" value="Unassembled WGS sequence"/>
</dbReference>
<name>A0AAW0BWP6_9AGAR</name>
<dbReference type="EMBL" id="JAYKXP010000070">
    <property type="protein sequence ID" value="KAK7031155.1"/>
    <property type="molecule type" value="Genomic_DNA"/>
</dbReference>
<protein>
    <submittedName>
        <fullName evidence="2">Uncharacterized protein</fullName>
    </submittedName>
</protein>
<dbReference type="AlphaFoldDB" id="A0AAW0BWP6"/>
<sequence length="215" mass="23131">MNQSYTQQAPLGKSNTPNVPSNNQRSNNKGPASSNSRNANTIDPMQIAKLVVQQIPQLQAFLPPQLVQPLMQQQPVYAQPAPQAAPAPVPVASAQTRSVPVNNPFSGSPQPAPAADPFSAAFTSSNPTTFTVQQSSAPVRVDCRIPDCGKPVHVDSQGFSSEYCSMKHREEAVSSGLVSPCIMCLELPQSEADYFCGRACREEALDKQLIRPQED</sequence>
<gene>
    <name evidence="2" type="ORF">VNI00_013570</name>
</gene>
<keyword evidence="3" id="KW-1185">Reference proteome</keyword>
<organism evidence="2 3">
    <name type="scientific">Paramarasmius palmivorus</name>
    <dbReference type="NCBI Taxonomy" id="297713"/>
    <lineage>
        <taxon>Eukaryota</taxon>
        <taxon>Fungi</taxon>
        <taxon>Dikarya</taxon>
        <taxon>Basidiomycota</taxon>
        <taxon>Agaricomycotina</taxon>
        <taxon>Agaricomycetes</taxon>
        <taxon>Agaricomycetidae</taxon>
        <taxon>Agaricales</taxon>
        <taxon>Marasmiineae</taxon>
        <taxon>Marasmiaceae</taxon>
        <taxon>Paramarasmius</taxon>
    </lineage>
</organism>
<evidence type="ECO:0000313" key="3">
    <source>
        <dbReference type="Proteomes" id="UP001383192"/>
    </source>
</evidence>
<feature type="region of interest" description="Disordered" evidence="1">
    <location>
        <begin position="1"/>
        <end position="41"/>
    </location>
</feature>